<dbReference type="EMBL" id="JAIHOM010000013">
    <property type="protein sequence ID" value="MCW6035402.1"/>
    <property type="molecule type" value="Genomic_DNA"/>
</dbReference>
<organism evidence="1 2">
    <name type="scientific">Spirulina subsalsa FACHB-351</name>
    <dbReference type="NCBI Taxonomy" id="234711"/>
    <lineage>
        <taxon>Bacteria</taxon>
        <taxon>Bacillati</taxon>
        <taxon>Cyanobacteriota</taxon>
        <taxon>Cyanophyceae</taxon>
        <taxon>Spirulinales</taxon>
        <taxon>Spirulinaceae</taxon>
        <taxon>Spirulina</taxon>
    </lineage>
</organism>
<evidence type="ECO:0000313" key="2">
    <source>
        <dbReference type="Proteomes" id="UP001526426"/>
    </source>
</evidence>
<dbReference type="Proteomes" id="UP001526426">
    <property type="component" value="Unassembled WGS sequence"/>
</dbReference>
<evidence type="ECO:0000313" key="1">
    <source>
        <dbReference type="EMBL" id="MCW6035402.1"/>
    </source>
</evidence>
<sequence>MELKQNSSQNEKRLRVVKMSHSSYRTGSQFKTLIYQQELDYIAGWVEEYPELETGGDLFGFWTHSGFPVVQLVLGPGQMSQHNRTSFYQDRDHLIKSGEILRNKHGLQHIGEWHSHHQMALAQPSGGDEQTVFNALRRYDFPKFLLCIANLNPTTERYARGKYRVNVGCFLFNALSSHYQTGAWVVLPDQSPIRKDVEYGEHRTLFKRPTIPRNNWNVEQTTLDAQSLVVTEPIVISENIWYSTPQGKALLKEIFDAFESLDQNREMIRTPPSEDIYFTFYHKYKGVSQKWQVYLPPSFPKDSPRIKVGGESFPVKDWDGQWNPVQQIEACIKRWENRCRY</sequence>
<protein>
    <submittedName>
        <fullName evidence="1">Mov34/MPN/PAD-1 family protein</fullName>
    </submittedName>
</protein>
<gene>
    <name evidence="1" type="ORF">K4A83_03810</name>
</gene>
<reference evidence="1 2" key="1">
    <citation type="submission" date="2021-08" db="EMBL/GenBank/DDBJ databases">
        <title>Draft genome sequence of Spirulina subsalsa with high tolerance to salinity and hype-accumulation of phycocyanin.</title>
        <authorList>
            <person name="Pei H."/>
            <person name="Jiang L."/>
        </authorList>
    </citation>
    <scope>NUCLEOTIDE SEQUENCE [LARGE SCALE GENOMIC DNA]</scope>
    <source>
        <strain evidence="1 2">FACHB-351</strain>
    </source>
</reference>
<comment type="caution">
    <text evidence="1">The sequence shown here is derived from an EMBL/GenBank/DDBJ whole genome shotgun (WGS) entry which is preliminary data.</text>
</comment>
<dbReference type="Gene3D" id="3.40.140.10">
    <property type="entry name" value="Cytidine Deaminase, domain 2"/>
    <property type="match status" value="1"/>
</dbReference>
<proteinExistence type="predicted"/>
<keyword evidence="2" id="KW-1185">Reference proteome</keyword>
<accession>A0ABT3L1S6</accession>
<name>A0ABT3L1S6_9CYAN</name>